<feature type="active site" evidence="4">
    <location>
        <position position="191"/>
    </location>
</feature>
<dbReference type="EMBL" id="AY372453">
    <property type="protein sequence ID" value="AAR05241.1"/>
    <property type="molecule type" value="Genomic_DNA"/>
</dbReference>
<keyword evidence="2" id="KW-0560">Oxidoreductase</keyword>
<dbReference type="Pfam" id="PF03446">
    <property type="entry name" value="NAD_binding_2"/>
    <property type="match status" value="1"/>
</dbReference>
<reference evidence="7" key="2">
    <citation type="submission" date="2003-08" db="EMBL/GenBank/DDBJ databases">
        <authorList>
            <person name="de la Torre J.R."/>
            <person name="Christianson L.M."/>
            <person name="Beja O."/>
            <person name="Suzuki M.T."/>
            <person name="Karl D.M."/>
            <person name="Heidelberg J.F."/>
            <person name="DeLong E.F."/>
        </authorList>
    </citation>
    <scope>NUCLEOTIDE SEQUENCE</scope>
</reference>
<proteinExistence type="inferred from homology"/>
<dbReference type="Gene3D" id="3.40.50.720">
    <property type="entry name" value="NAD(P)-binding Rossmann-like Domain"/>
    <property type="match status" value="1"/>
</dbReference>
<keyword evidence="3" id="KW-0520">NAD</keyword>
<evidence type="ECO:0000259" key="5">
    <source>
        <dbReference type="Pfam" id="PF03446"/>
    </source>
</evidence>
<dbReference type="PANTHER" id="PTHR43060:SF15">
    <property type="entry name" value="3-HYDROXYISOBUTYRATE DEHYDROGENASE-LIKE 1, MITOCHONDRIAL-RELATED"/>
    <property type="match status" value="1"/>
</dbReference>
<dbReference type="InterPro" id="IPR008927">
    <property type="entry name" value="6-PGluconate_DH-like_C_sf"/>
</dbReference>
<dbReference type="GO" id="GO:0050661">
    <property type="term" value="F:NADP binding"/>
    <property type="evidence" value="ECO:0007669"/>
    <property type="project" value="InterPro"/>
</dbReference>
<name>Q6UCZ9_9PROT</name>
<dbReference type="GO" id="GO:0051287">
    <property type="term" value="F:NAD binding"/>
    <property type="evidence" value="ECO:0007669"/>
    <property type="project" value="InterPro"/>
</dbReference>
<accession>Q6UCZ9</accession>
<dbReference type="PIRSF" id="PIRSF000103">
    <property type="entry name" value="HIBADH"/>
    <property type="match status" value="1"/>
</dbReference>
<gene>
    <name evidence="7" type="ORF">ANT32C12.27</name>
</gene>
<reference evidence="7" key="1">
    <citation type="journal article" date="2003" name="Proc. Natl. Acad. Sci. U.S.A.">
        <title>Proteorhodopsin genes are distributed among divergent marine bacterial taxa.</title>
        <authorList>
            <person name="De La Torre J.R."/>
            <person name="Christianson L.M."/>
            <person name="Beja O."/>
            <person name="Suzuki M.T."/>
            <person name="Karl D.M."/>
            <person name="Heidelberg J."/>
            <person name="DeLong E.F."/>
        </authorList>
    </citation>
    <scope>NUCLEOTIDE SEQUENCE</scope>
</reference>
<dbReference type="InterPro" id="IPR013328">
    <property type="entry name" value="6PGD_dom2"/>
</dbReference>
<feature type="domain" description="6-phosphogluconate dehydrogenase NADP-binding" evidence="5">
    <location>
        <begin position="22"/>
        <end position="182"/>
    </location>
</feature>
<dbReference type="Pfam" id="PF14833">
    <property type="entry name" value="NAD_binding_11"/>
    <property type="match status" value="1"/>
</dbReference>
<protein>
    <submittedName>
        <fullName evidence="7">Predicted oxidoreductase</fullName>
    </submittedName>
</protein>
<dbReference type="GO" id="GO:0016054">
    <property type="term" value="P:organic acid catabolic process"/>
    <property type="evidence" value="ECO:0007669"/>
    <property type="project" value="UniProtKB-ARBA"/>
</dbReference>
<dbReference type="PANTHER" id="PTHR43060">
    <property type="entry name" value="3-HYDROXYISOBUTYRATE DEHYDROGENASE-LIKE 1, MITOCHONDRIAL-RELATED"/>
    <property type="match status" value="1"/>
</dbReference>
<evidence type="ECO:0000313" key="7">
    <source>
        <dbReference type="EMBL" id="AAR05241.1"/>
    </source>
</evidence>
<dbReference type="PROSITE" id="PS00895">
    <property type="entry name" value="3_HYDROXYISOBUT_DH"/>
    <property type="match status" value="1"/>
</dbReference>
<dbReference type="SUPFAM" id="SSF48179">
    <property type="entry name" value="6-phosphogluconate dehydrogenase C-terminal domain-like"/>
    <property type="match status" value="1"/>
</dbReference>
<evidence type="ECO:0000256" key="4">
    <source>
        <dbReference type="PIRSR" id="PIRSR000103-1"/>
    </source>
</evidence>
<dbReference type="Gene3D" id="1.10.1040.10">
    <property type="entry name" value="N-(1-d-carboxylethyl)-l-norvaline Dehydrogenase, domain 2"/>
    <property type="match status" value="1"/>
</dbReference>
<evidence type="ECO:0000256" key="2">
    <source>
        <dbReference type="ARBA" id="ARBA00023002"/>
    </source>
</evidence>
<dbReference type="InterPro" id="IPR002204">
    <property type="entry name" value="3-OH-isobutyrate_DH-rel_CS"/>
</dbReference>
<dbReference type="InterPro" id="IPR029154">
    <property type="entry name" value="HIBADH-like_NADP-bd"/>
</dbReference>
<dbReference type="SUPFAM" id="SSF51735">
    <property type="entry name" value="NAD(P)-binding Rossmann-fold domains"/>
    <property type="match status" value="1"/>
</dbReference>
<dbReference type="InterPro" id="IPR006115">
    <property type="entry name" value="6PGDH_NADP-bd"/>
</dbReference>
<dbReference type="InterPro" id="IPR015815">
    <property type="entry name" value="HIBADH-related"/>
</dbReference>
<organism evidence="7">
    <name type="scientific">uncultured marine proteobacterium ANT32C12</name>
    <dbReference type="NCBI Taxonomy" id="248048"/>
    <lineage>
        <taxon>Bacteria</taxon>
        <taxon>Pseudomonadati</taxon>
        <taxon>Pseudomonadota</taxon>
        <taxon>environmental samples</taxon>
    </lineage>
</organism>
<evidence type="ECO:0000256" key="3">
    <source>
        <dbReference type="ARBA" id="ARBA00023027"/>
    </source>
</evidence>
<dbReference type="AlphaFoldDB" id="Q6UCZ9"/>
<dbReference type="GO" id="GO:0016491">
    <property type="term" value="F:oxidoreductase activity"/>
    <property type="evidence" value="ECO:0007669"/>
    <property type="project" value="UniProtKB-KW"/>
</dbReference>
<comment type="similarity">
    <text evidence="1">Belongs to the HIBADH-related family.</text>
</comment>
<sequence length="309" mass="33969">MLELPMTGKITKNIKKNKSMNKIGFIGLGVMGYPMAGHLSKEFSNICIFNRSQEKVTKWLNQYSGTAFDTPEELSSQCNVIALCVGRDEDVREMMSGKKGILNSVNPGTIIIDHTTTSATLSKEMNELALQKDVIFLDAPISGGQAGAESGQLSVMVGGDKASYESVKPILDNYSKFTKYMGPSGSGQLTKMVNQICIAGLVQALAEGVNFSEKVGLNTSDVMEVITKGAAQSWQMENRWETMLKDEYDHGFAVDWMRKDLDIVSEQAGQVGANIEITEMVNKFYKDIQDLDGGRWDTSSLLKRIKDST</sequence>
<feature type="domain" description="3-hydroxyisobutyrate dehydrogenase-like NAD-binding" evidence="6">
    <location>
        <begin position="185"/>
        <end position="303"/>
    </location>
</feature>
<dbReference type="InterPro" id="IPR036291">
    <property type="entry name" value="NAD(P)-bd_dom_sf"/>
</dbReference>
<evidence type="ECO:0000256" key="1">
    <source>
        <dbReference type="ARBA" id="ARBA00009080"/>
    </source>
</evidence>
<evidence type="ECO:0000259" key="6">
    <source>
        <dbReference type="Pfam" id="PF14833"/>
    </source>
</evidence>